<dbReference type="Gene3D" id="3.10.20.270">
    <property type="entry name" value="TmoB-like"/>
    <property type="match status" value="1"/>
</dbReference>
<proteinExistence type="predicted"/>
<dbReference type="InterPro" id="IPR036713">
    <property type="entry name" value="TmoB-like_sf"/>
</dbReference>
<sequence length="102" mass="10991">MTDTATDLVAETGGTAAEPQLVPVNAIFADDFTEILVPVMSNCTMTEVAGLVAHHVEGRRVRARDLPKAVFHHGREVPADVTVAQAGIGPMDHIRVDYQEQD</sequence>
<gene>
    <name evidence="1" type="ORF">SAMN05421854_104343</name>
</gene>
<evidence type="ECO:0000313" key="1">
    <source>
        <dbReference type="EMBL" id="SFP19644.1"/>
    </source>
</evidence>
<dbReference type="InterPro" id="IPR009355">
    <property type="entry name" value="Toluene_mOase_B"/>
</dbReference>
<dbReference type="STRING" id="112413.SAMN05421854_104343"/>
<accession>A0A1I5NCY8</accession>
<dbReference type="EMBL" id="FOWC01000004">
    <property type="protein sequence ID" value="SFP19644.1"/>
    <property type="molecule type" value="Genomic_DNA"/>
</dbReference>
<dbReference type="RefSeq" id="WP_093574065.1">
    <property type="nucleotide sequence ID" value="NZ_FOWC01000004.1"/>
</dbReference>
<organism evidence="1 2">
    <name type="scientific">Amycolatopsis rubida</name>
    <dbReference type="NCBI Taxonomy" id="112413"/>
    <lineage>
        <taxon>Bacteria</taxon>
        <taxon>Bacillati</taxon>
        <taxon>Actinomycetota</taxon>
        <taxon>Actinomycetes</taxon>
        <taxon>Pseudonocardiales</taxon>
        <taxon>Pseudonocardiaceae</taxon>
        <taxon>Amycolatopsis</taxon>
    </lineage>
</organism>
<evidence type="ECO:0000313" key="2">
    <source>
        <dbReference type="Proteomes" id="UP000199137"/>
    </source>
</evidence>
<reference evidence="1 2" key="1">
    <citation type="submission" date="2016-10" db="EMBL/GenBank/DDBJ databases">
        <authorList>
            <person name="de Groot N.N."/>
        </authorList>
    </citation>
    <scope>NUCLEOTIDE SEQUENCE [LARGE SCALE GENOMIC DNA]</scope>
    <source>
        <strain evidence="1 2">DSM 44637</strain>
    </source>
</reference>
<dbReference type="Proteomes" id="UP000199137">
    <property type="component" value="Unassembled WGS sequence"/>
</dbReference>
<dbReference type="OrthoDB" id="3217472at2"/>
<protein>
    <submittedName>
        <fullName evidence="1">Toluene monooxygenase system protein B</fullName>
    </submittedName>
</protein>
<keyword evidence="1" id="KW-0560">Oxidoreductase</keyword>
<dbReference type="AlphaFoldDB" id="A0A1I5NCY8"/>
<dbReference type="SUPFAM" id="SSF110814">
    <property type="entry name" value="TmoB-like"/>
    <property type="match status" value="1"/>
</dbReference>
<dbReference type="GO" id="GO:0004497">
    <property type="term" value="F:monooxygenase activity"/>
    <property type="evidence" value="ECO:0007669"/>
    <property type="project" value="UniProtKB-KW"/>
</dbReference>
<name>A0A1I5NCY8_9PSEU</name>
<keyword evidence="1" id="KW-0503">Monooxygenase</keyword>
<dbReference type="Pfam" id="PF06234">
    <property type="entry name" value="TmoB"/>
    <property type="match status" value="1"/>
</dbReference>